<dbReference type="InterPro" id="IPR010291">
    <property type="entry name" value="Ion_channel_UNC-93"/>
</dbReference>
<reference evidence="9" key="1">
    <citation type="submission" date="2022-01" db="EMBL/GenBank/DDBJ databases">
        <authorList>
            <person name="Braso-Vives M."/>
        </authorList>
    </citation>
    <scope>NUCLEOTIDE SEQUENCE</scope>
</reference>
<feature type="transmembrane region" description="Helical" evidence="8">
    <location>
        <begin position="154"/>
        <end position="173"/>
    </location>
</feature>
<feature type="transmembrane region" description="Helical" evidence="8">
    <location>
        <begin position="93"/>
        <end position="114"/>
    </location>
</feature>
<evidence type="ECO:0000256" key="2">
    <source>
        <dbReference type="ARBA" id="ARBA00009172"/>
    </source>
</evidence>
<feature type="transmembrane region" description="Helical" evidence="8">
    <location>
        <begin position="179"/>
        <end position="199"/>
    </location>
</feature>
<comment type="subcellular location">
    <subcellularLocation>
        <location evidence="1">Membrane</location>
        <topology evidence="1">Multi-pass membrane protein</topology>
    </subcellularLocation>
</comment>
<dbReference type="OrthoDB" id="78663at2759"/>
<evidence type="ECO:0000313" key="9">
    <source>
        <dbReference type="EMBL" id="CAH1229833.1"/>
    </source>
</evidence>
<dbReference type="Proteomes" id="UP000838412">
    <property type="component" value="Chromosome 1"/>
</dbReference>
<feature type="transmembrane region" description="Helical" evidence="8">
    <location>
        <begin position="375"/>
        <end position="399"/>
    </location>
</feature>
<gene>
    <name evidence="9" type="primary">UNC93A</name>
    <name evidence="9" type="ORF">BLAG_LOCUS905</name>
</gene>
<feature type="transmembrane region" description="Helical" evidence="8">
    <location>
        <begin position="527"/>
        <end position="544"/>
    </location>
</feature>
<feature type="transmembrane region" description="Helical" evidence="8">
    <location>
        <begin position="405"/>
        <end position="425"/>
    </location>
</feature>
<feature type="transmembrane region" description="Helical" evidence="8">
    <location>
        <begin position="126"/>
        <end position="147"/>
    </location>
</feature>
<feature type="transmembrane region" description="Helical" evidence="8">
    <location>
        <begin position="220"/>
        <end position="240"/>
    </location>
</feature>
<sequence>MGKRKTQHLEGVSNGALDFSDLTMTRKASFAGDSPQEIPTLSVNHLTNMSTAFSPINKEMRSTPLDANAHEDSHDNKTSAPSPDDVSSTKRRIIIDLLIQCFGFLLLFTAYQSLQNLQSSINRARNLGLTSLAVLYGSLIPAGPFLAPVAMRYFGLKWTITGSMVTYMIFTIANYWSEFYTVIPASVLLGVGAACLWAANGAYLTRLATRYALVTGQNKAATISLFFGIFFGIFQTSQIWGNLISSLVLQQGAADQGAPSAANVSSCGAANCPGGGAGNLVIPPYSLRVTLISIYLVCGILAVLIMALFSDREAGKGIFSCLKTSKPRKNLSSGDDGQARGSEDDQDETSSDCKHLCERFLAAWKFMFREKRMMLLIPLIMYGTMEQALNVAIFTQAFVGCTLGIHWIGWVMICFGVCDAISALLVGRLRKWIPRQVLFGTAAVLNLALMIEMLTVKPHPSLTVLFFVHAGLWGVADGIWQTQINSLYGVLFPGQQEVAFPMDGFWGAVSYTISFAYGGYLCADVKIAILLALLVVSMATYGVVELMEKRRLEKNGETPEDATEIKENTTPE</sequence>
<feature type="transmembrane region" description="Helical" evidence="8">
    <location>
        <begin position="289"/>
        <end position="309"/>
    </location>
</feature>
<dbReference type="AlphaFoldDB" id="A0A8J9VYX6"/>
<feature type="transmembrane region" description="Helical" evidence="8">
    <location>
        <begin position="437"/>
        <end position="456"/>
    </location>
</feature>
<dbReference type="SUPFAM" id="SSF103473">
    <property type="entry name" value="MFS general substrate transporter"/>
    <property type="match status" value="1"/>
</dbReference>
<feature type="transmembrane region" description="Helical" evidence="8">
    <location>
        <begin position="500"/>
        <end position="521"/>
    </location>
</feature>
<evidence type="ECO:0000256" key="6">
    <source>
        <dbReference type="ARBA" id="ARBA00040854"/>
    </source>
</evidence>
<evidence type="ECO:0000256" key="4">
    <source>
        <dbReference type="ARBA" id="ARBA00022989"/>
    </source>
</evidence>
<evidence type="ECO:0000256" key="7">
    <source>
        <dbReference type="SAM" id="MobiDB-lite"/>
    </source>
</evidence>
<dbReference type="Pfam" id="PF05978">
    <property type="entry name" value="UNC-93"/>
    <property type="match status" value="1"/>
</dbReference>
<keyword evidence="10" id="KW-1185">Reference proteome</keyword>
<feature type="compositionally biased region" description="Basic and acidic residues" evidence="7">
    <location>
        <begin position="68"/>
        <end position="77"/>
    </location>
</feature>
<accession>A0A8J9VYX6</accession>
<dbReference type="PANTHER" id="PTHR19444">
    <property type="entry name" value="UNC-93 RELATED"/>
    <property type="match status" value="1"/>
</dbReference>
<feature type="region of interest" description="Disordered" evidence="7">
    <location>
        <begin position="553"/>
        <end position="572"/>
    </location>
</feature>
<dbReference type="Gene3D" id="1.20.1250.20">
    <property type="entry name" value="MFS general substrate transporter like domains"/>
    <property type="match status" value="1"/>
</dbReference>
<evidence type="ECO:0000313" key="10">
    <source>
        <dbReference type="Proteomes" id="UP000838412"/>
    </source>
</evidence>
<dbReference type="PANTHER" id="PTHR19444:SF13">
    <property type="entry name" value="PROTEIN UNC-93 HOMOLOG A"/>
    <property type="match status" value="1"/>
</dbReference>
<feature type="region of interest" description="Disordered" evidence="7">
    <location>
        <begin position="327"/>
        <end position="350"/>
    </location>
</feature>
<dbReference type="InterPro" id="IPR036259">
    <property type="entry name" value="MFS_trans_sf"/>
</dbReference>
<evidence type="ECO:0000256" key="3">
    <source>
        <dbReference type="ARBA" id="ARBA00022692"/>
    </source>
</evidence>
<organism evidence="9 10">
    <name type="scientific">Branchiostoma lanceolatum</name>
    <name type="common">Common lancelet</name>
    <name type="synonym">Amphioxus lanceolatum</name>
    <dbReference type="NCBI Taxonomy" id="7740"/>
    <lineage>
        <taxon>Eukaryota</taxon>
        <taxon>Metazoa</taxon>
        <taxon>Chordata</taxon>
        <taxon>Cephalochordata</taxon>
        <taxon>Leptocardii</taxon>
        <taxon>Amphioxiformes</taxon>
        <taxon>Branchiostomatidae</taxon>
        <taxon>Branchiostoma</taxon>
    </lineage>
</organism>
<feature type="region of interest" description="Disordered" evidence="7">
    <location>
        <begin position="66"/>
        <end position="86"/>
    </location>
</feature>
<evidence type="ECO:0000256" key="1">
    <source>
        <dbReference type="ARBA" id="ARBA00004141"/>
    </source>
</evidence>
<keyword evidence="4 8" id="KW-1133">Transmembrane helix</keyword>
<keyword evidence="5 8" id="KW-0472">Membrane</keyword>
<dbReference type="GO" id="GO:0016020">
    <property type="term" value="C:membrane"/>
    <property type="evidence" value="ECO:0007669"/>
    <property type="project" value="UniProtKB-SubCell"/>
</dbReference>
<dbReference type="EMBL" id="OV696686">
    <property type="protein sequence ID" value="CAH1229833.1"/>
    <property type="molecule type" value="Genomic_DNA"/>
</dbReference>
<evidence type="ECO:0000256" key="8">
    <source>
        <dbReference type="SAM" id="Phobius"/>
    </source>
</evidence>
<keyword evidence="3 8" id="KW-0812">Transmembrane</keyword>
<evidence type="ECO:0000256" key="5">
    <source>
        <dbReference type="ARBA" id="ARBA00023136"/>
    </source>
</evidence>
<name>A0A8J9VYX6_BRALA</name>
<protein>
    <recommendedName>
        <fullName evidence="6">Protein unc-93 homolog A</fullName>
    </recommendedName>
</protein>
<dbReference type="InterPro" id="IPR051951">
    <property type="entry name" value="UNC-93_regulatory"/>
</dbReference>
<proteinExistence type="inferred from homology"/>
<comment type="similarity">
    <text evidence="2">Belongs to the unc-93 family.</text>
</comment>